<dbReference type="Gene3D" id="3.40.50.300">
    <property type="entry name" value="P-loop containing nucleotide triphosphate hydrolases"/>
    <property type="match status" value="1"/>
</dbReference>
<dbReference type="SUPFAM" id="SSF52540">
    <property type="entry name" value="P-loop containing nucleoside triphosphate hydrolases"/>
    <property type="match status" value="1"/>
</dbReference>
<evidence type="ECO:0000313" key="6">
    <source>
        <dbReference type="Proteomes" id="UP000606490"/>
    </source>
</evidence>
<dbReference type="EMBL" id="JAEUXJ010000011">
    <property type="protein sequence ID" value="MBL6457889.1"/>
    <property type="molecule type" value="Genomic_DNA"/>
</dbReference>
<feature type="domain" description="ABC transporter" evidence="4">
    <location>
        <begin position="51"/>
        <end position="300"/>
    </location>
</feature>
<protein>
    <submittedName>
        <fullName evidence="5">ABC transporter ATP-binding protein</fullName>
    </submittedName>
</protein>
<dbReference type="SMART" id="SM00382">
    <property type="entry name" value="AAA"/>
    <property type="match status" value="1"/>
</dbReference>
<organism evidence="5 6">
    <name type="scientific">Belnapia mucosa</name>
    <dbReference type="NCBI Taxonomy" id="2804532"/>
    <lineage>
        <taxon>Bacteria</taxon>
        <taxon>Pseudomonadati</taxon>
        <taxon>Pseudomonadota</taxon>
        <taxon>Alphaproteobacteria</taxon>
        <taxon>Acetobacterales</taxon>
        <taxon>Roseomonadaceae</taxon>
        <taxon>Belnapia</taxon>
    </lineage>
</organism>
<dbReference type="InterPro" id="IPR032823">
    <property type="entry name" value="BCA_ABC_TP_C"/>
</dbReference>
<comment type="caution">
    <text evidence="5">The sequence shown here is derived from an EMBL/GenBank/DDBJ whole genome shotgun (WGS) entry which is preliminary data.</text>
</comment>
<reference evidence="5 6" key="1">
    <citation type="submission" date="2021-01" db="EMBL/GenBank/DDBJ databases">
        <title>Belnapia mucosa sp. nov. and Belnapia arida sp. nov., isolated from the Tabernas Desert (Almeria, Spain).</title>
        <authorList>
            <person name="Molina-Menor E."/>
            <person name="Vidal-Verdu A."/>
            <person name="Calonge A."/>
            <person name="Satari L."/>
            <person name="Pereto Magraner J."/>
            <person name="Porcar Miralles M."/>
        </authorList>
    </citation>
    <scope>NUCLEOTIDE SEQUENCE [LARGE SCALE GENOMIC DNA]</scope>
    <source>
        <strain evidence="5 6">T6</strain>
    </source>
</reference>
<evidence type="ECO:0000259" key="4">
    <source>
        <dbReference type="PROSITE" id="PS50893"/>
    </source>
</evidence>
<proteinExistence type="predicted"/>
<dbReference type="Pfam" id="PF12399">
    <property type="entry name" value="BCA_ABC_TP_C"/>
    <property type="match status" value="1"/>
</dbReference>
<gene>
    <name evidence="5" type="ORF">JMJ55_21365</name>
</gene>
<dbReference type="PROSITE" id="PS50893">
    <property type="entry name" value="ABC_TRANSPORTER_2"/>
    <property type="match status" value="1"/>
</dbReference>
<name>A0ABS1V892_9PROT</name>
<keyword evidence="3 5" id="KW-0067">ATP-binding</keyword>
<keyword evidence="1" id="KW-0813">Transport</keyword>
<dbReference type="PANTHER" id="PTHR45772">
    <property type="entry name" value="CONSERVED COMPONENT OF ABC TRANSPORTER FOR NATURAL AMINO ACIDS-RELATED"/>
    <property type="match status" value="1"/>
</dbReference>
<evidence type="ECO:0000256" key="3">
    <source>
        <dbReference type="ARBA" id="ARBA00022840"/>
    </source>
</evidence>
<evidence type="ECO:0000256" key="2">
    <source>
        <dbReference type="ARBA" id="ARBA00022741"/>
    </source>
</evidence>
<evidence type="ECO:0000313" key="5">
    <source>
        <dbReference type="EMBL" id="MBL6457889.1"/>
    </source>
</evidence>
<dbReference type="Proteomes" id="UP000606490">
    <property type="component" value="Unassembled WGS sequence"/>
</dbReference>
<sequence length="314" mass="34865">MRPIAAFPSQLETEVGIPLRSIGKRTYVRLAADRHRSGGRDGTVAPDAPILAAEQVSLRFGGVRALTDVSFEIRRGEVFSIIGPNGAGKTSMVNCISGRYRPTAGRIRFDGEDITRLPTRKRAAIGIGRTFQNLALFGHMTVLDNIMVGRHHLMRHGFLSGMAYWLGGAQREEIAHRREVEEIIDFLEIQHVRKAPAGTLSYGLRKRVELARAIALRPKLILLDEPMAGMNLEEKEDMARYILDLNEEWGMTVLMIEHDMGVVMDISHRVMVLDFGKKIAEGAPDAVLADPHVRRAYLGEADEVVSEPEEALAP</sequence>
<dbReference type="InterPro" id="IPR003439">
    <property type="entry name" value="ABC_transporter-like_ATP-bd"/>
</dbReference>
<dbReference type="InterPro" id="IPR003593">
    <property type="entry name" value="AAA+_ATPase"/>
</dbReference>
<keyword evidence="2" id="KW-0547">Nucleotide-binding</keyword>
<dbReference type="InterPro" id="IPR027417">
    <property type="entry name" value="P-loop_NTPase"/>
</dbReference>
<evidence type="ECO:0000256" key="1">
    <source>
        <dbReference type="ARBA" id="ARBA00022448"/>
    </source>
</evidence>
<accession>A0ABS1V892</accession>
<dbReference type="CDD" id="cd03219">
    <property type="entry name" value="ABC_Mj1267_LivG_branched"/>
    <property type="match status" value="1"/>
</dbReference>
<dbReference type="GO" id="GO:0005524">
    <property type="term" value="F:ATP binding"/>
    <property type="evidence" value="ECO:0007669"/>
    <property type="project" value="UniProtKB-KW"/>
</dbReference>
<dbReference type="InterPro" id="IPR051120">
    <property type="entry name" value="ABC_AA/LPS_Transport"/>
</dbReference>
<keyword evidence="6" id="KW-1185">Reference proteome</keyword>
<dbReference type="Pfam" id="PF00005">
    <property type="entry name" value="ABC_tran"/>
    <property type="match status" value="1"/>
</dbReference>
<dbReference type="PANTHER" id="PTHR45772:SF1">
    <property type="entry name" value="ABC TRANSPORTER ATP-BINDING PROTEIN"/>
    <property type="match status" value="1"/>
</dbReference>